<comment type="caution">
    <text evidence="1">The sequence shown here is derived from an EMBL/GenBank/DDBJ whole genome shotgun (WGS) entry which is preliminary data.</text>
</comment>
<protein>
    <submittedName>
        <fullName evidence="1">Uncharacterized protein</fullName>
    </submittedName>
</protein>
<organism evidence="1 2">
    <name type="scientific">Tagetes erecta</name>
    <name type="common">African marigold</name>
    <dbReference type="NCBI Taxonomy" id="13708"/>
    <lineage>
        <taxon>Eukaryota</taxon>
        <taxon>Viridiplantae</taxon>
        <taxon>Streptophyta</taxon>
        <taxon>Embryophyta</taxon>
        <taxon>Tracheophyta</taxon>
        <taxon>Spermatophyta</taxon>
        <taxon>Magnoliopsida</taxon>
        <taxon>eudicotyledons</taxon>
        <taxon>Gunneridae</taxon>
        <taxon>Pentapetalae</taxon>
        <taxon>asterids</taxon>
        <taxon>campanulids</taxon>
        <taxon>Asterales</taxon>
        <taxon>Asteraceae</taxon>
        <taxon>Asteroideae</taxon>
        <taxon>Heliantheae alliance</taxon>
        <taxon>Tageteae</taxon>
        <taxon>Tagetes</taxon>
    </lineage>
</organism>
<evidence type="ECO:0000313" key="1">
    <source>
        <dbReference type="EMBL" id="KAK1425441.1"/>
    </source>
</evidence>
<gene>
    <name evidence="1" type="ORF">QVD17_20793</name>
</gene>
<dbReference type="EMBL" id="JAUHHV010000005">
    <property type="protein sequence ID" value="KAK1425441.1"/>
    <property type="molecule type" value="Genomic_DNA"/>
</dbReference>
<evidence type="ECO:0000313" key="2">
    <source>
        <dbReference type="Proteomes" id="UP001229421"/>
    </source>
</evidence>
<dbReference type="Proteomes" id="UP001229421">
    <property type="component" value="Unassembled WGS sequence"/>
</dbReference>
<reference evidence="1" key="1">
    <citation type="journal article" date="2023" name="bioRxiv">
        <title>Improved chromosome-level genome assembly for marigold (Tagetes erecta).</title>
        <authorList>
            <person name="Jiang F."/>
            <person name="Yuan L."/>
            <person name="Wang S."/>
            <person name="Wang H."/>
            <person name="Xu D."/>
            <person name="Wang A."/>
            <person name="Fan W."/>
        </authorList>
    </citation>
    <scope>NUCLEOTIDE SEQUENCE</scope>
    <source>
        <strain evidence="1">WSJ</strain>
        <tissue evidence="1">Leaf</tissue>
    </source>
</reference>
<keyword evidence="2" id="KW-1185">Reference proteome</keyword>
<dbReference type="AlphaFoldDB" id="A0AAD8KQK8"/>
<sequence>MKNPPLYLAASIFFPNPTKIHNQLSSSSSSFTNPFIPHTISSSILSNQSCSYCNFRSQLYRLLLLPQFRSKLVRLLLI</sequence>
<accession>A0AAD8KQK8</accession>
<proteinExistence type="predicted"/>
<name>A0AAD8KQK8_TARER</name>